<dbReference type="PANTHER" id="PTHR43695:SF1">
    <property type="entry name" value="RHAMNOGALACTURONAN ACETYLESTERASE"/>
    <property type="match status" value="1"/>
</dbReference>
<feature type="chain" id="PRO_5012609066" evidence="3">
    <location>
        <begin position="22"/>
        <end position="252"/>
    </location>
</feature>
<dbReference type="GO" id="GO:0016788">
    <property type="term" value="F:hydrolase activity, acting on ester bonds"/>
    <property type="evidence" value="ECO:0007669"/>
    <property type="project" value="InterPro"/>
</dbReference>
<dbReference type="SUPFAM" id="SSF52266">
    <property type="entry name" value="SGNH hydrolase"/>
    <property type="match status" value="1"/>
</dbReference>
<name>A0A2B7XQP5_POLH7</name>
<dbReference type="Gene3D" id="3.40.50.1110">
    <property type="entry name" value="SGNH hydrolase"/>
    <property type="match status" value="1"/>
</dbReference>
<dbReference type="InterPro" id="IPR036514">
    <property type="entry name" value="SGNH_hydro_sf"/>
</dbReference>
<dbReference type="OrthoDB" id="2141316at2759"/>
<dbReference type="InterPro" id="IPR001087">
    <property type="entry name" value="GDSL"/>
</dbReference>
<feature type="signal peptide" evidence="3">
    <location>
        <begin position="1"/>
        <end position="21"/>
    </location>
</feature>
<dbReference type="AlphaFoldDB" id="A0A2B7XQP5"/>
<dbReference type="FunFam" id="3.40.50.1110:FF:000010">
    <property type="entry name" value="Putative rhamnogalacturonan acetylesterase"/>
    <property type="match status" value="1"/>
</dbReference>
<evidence type="ECO:0000313" key="4">
    <source>
        <dbReference type="EMBL" id="PGH14084.1"/>
    </source>
</evidence>
<dbReference type="InterPro" id="IPR037459">
    <property type="entry name" value="RhgT-like"/>
</dbReference>
<keyword evidence="3" id="KW-0732">Signal</keyword>
<gene>
    <name evidence="4" type="ORF">AJ80_06088</name>
</gene>
<accession>A0A2B7XQP5</accession>
<evidence type="ECO:0000256" key="2">
    <source>
        <dbReference type="ARBA" id="ARBA00022801"/>
    </source>
</evidence>
<evidence type="ECO:0000256" key="3">
    <source>
        <dbReference type="SAM" id="SignalP"/>
    </source>
</evidence>
<reference evidence="4 5" key="1">
    <citation type="submission" date="2017-10" db="EMBL/GenBank/DDBJ databases">
        <title>Comparative genomics in systemic dimorphic fungi from Ajellomycetaceae.</title>
        <authorList>
            <person name="Munoz J.F."/>
            <person name="Mcewen J.G."/>
            <person name="Clay O.K."/>
            <person name="Cuomo C.A."/>
        </authorList>
    </citation>
    <scope>NUCLEOTIDE SEQUENCE [LARGE SCALE GENOMIC DNA]</scope>
    <source>
        <strain evidence="4 5">UAMH7299</strain>
    </source>
</reference>
<dbReference type="PANTHER" id="PTHR43695">
    <property type="entry name" value="PUTATIVE (AFU_ORTHOLOGUE AFUA_2G17250)-RELATED"/>
    <property type="match status" value="1"/>
</dbReference>
<dbReference type="EMBL" id="PDNA01000097">
    <property type="protein sequence ID" value="PGH14084.1"/>
    <property type="molecule type" value="Genomic_DNA"/>
</dbReference>
<dbReference type="Proteomes" id="UP000224634">
    <property type="component" value="Unassembled WGS sequence"/>
</dbReference>
<comment type="similarity">
    <text evidence="1">Belongs to the 'GDSL' lipolytic enzyme family.</text>
</comment>
<comment type="caution">
    <text evidence="4">The sequence shown here is derived from an EMBL/GenBank/DDBJ whole genome shotgun (WGS) entry which is preliminary data.</text>
</comment>
<keyword evidence="5" id="KW-1185">Reference proteome</keyword>
<evidence type="ECO:0000313" key="5">
    <source>
        <dbReference type="Proteomes" id="UP000224634"/>
    </source>
</evidence>
<proteinExistence type="inferred from homology"/>
<protein>
    <submittedName>
        <fullName evidence="4">Uncharacterized protein</fullName>
    </submittedName>
</protein>
<organism evidence="4 5">
    <name type="scientific">Polytolypa hystricis (strain UAMH7299)</name>
    <dbReference type="NCBI Taxonomy" id="1447883"/>
    <lineage>
        <taxon>Eukaryota</taxon>
        <taxon>Fungi</taxon>
        <taxon>Dikarya</taxon>
        <taxon>Ascomycota</taxon>
        <taxon>Pezizomycotina</taxon>
        <taxon>Eurotiomycetes</taxon>
        <taxon>Eurotiomycetidae</taxon>
        <taxon>Onygenales</taxon>
        <taxon>Onygenales incertae sedis</taxon>
        <taxon>Polytolypa</taxon>
    </lineage>
</organism>
<sequence>MKGATYFLSALYALHFGTAAAATLYLAGDSTMARGSGNQDGWGQYVAQSVSIQVSNHAIGGRSARSFTREGRFDAIANAVQPGDFVVIEFGHNDGGGLSNDNGRSNCPGTGSETCQTVYDGVQETVLTFNAYMENATRMFLNKGAKVIISSQTPNNPWEGGSFVYAPSRFVGYAELAAQRVGVQYIDHGKYTADIFQKLGLQTVDGYFPNDHTHTSPAGAKVVADAFFKGVVCAGGELAAVVTATNLPGNCL</sequence>
<dbReference type="Pfam" id="PF00657">
    <property type="entry name" value="Lipase_GDSL"/>
    <property type="match status" value="1"/>
</dbReference>
<keyword evidence="2" id="KW-0378">Hydrolase</keyword>
<dbReference type="STRING" id="1447883.A0A2B7XQP5"/>
<evidence type="ECO:0000256" key="1">
    <source>
        <dbReference type="ARBA" id="ARBA00008668"/>
    </source>
</evidence>